<dbReference type="OrthoDB" id="894042at2"/>
<proteinExistence type="predicted"/>
<dbReference type="RefSeq" id="WP_157298951.1">
    <property type="nucleotide sequence ID" value="NZ_BAAAZB010000005.1"/>
</dbReference>
<keyword evidence="2" id="KW-1185">Reference proteome</keyword>
<name>A0A6N8J4Y5_9BACT</name>
<dbReference type="EMBL" id="WRXO01000001">
    <property type="protein sequence ID" value="MVT40315.1"/>
    <property type="molecule type" value="Genomic_DNA"/>
</dbReference>
<gene>
    <name evidence="1" type="ORF">GO495_06960</name>
</gene>
<dbReference type="Proteomes" id="UP000468388">
    <property type="component" value="Unassembled WGS sequence"/>
</dbReference>
<dbReference type="AlphaFoldDB" id="A0A6N8J4Y5"/>
<comment type="caution">
    <text evidence="1">The sequence shown here is derived from an EMBL/GenBank/DDBJ whole genome shotgun (WGS) entry which is preliminary data.</text>
</comment>
<reference evidence="1 2" key="1">
    <citation type="submission" date="2019-12" db="EMBL/GenBank/DDBJ databases">
        <title>The draft genomic sequence of strain Chitinophaga oryziterrae JCM 16595.</title>
        <authorList>
            <person name="Zhang X."/>
        </authorList>
    </citation>
    <scope>NUCLEOTIDE SEQUENCE [LARGE SCALE GENOMIC DNA]</scope>
    <source>
        <strain evidence="1 2">JCM 16595</strain>
    </source>
</reference>
<accession>A0A6N8J4Y5</accession>
<protein>
    <submittedName>
        <fullName evidence="1">Uncharacterized protein</fullName>
    </submittedName>
</protein>
<evidence type="ECO:0000313" key="2">
    <source>
        <dbReference type="Proteomes" id="UP000468388"/>
    </source>
</evidence>
<organism evidence="1 2">
    <name type="scientific">Chitinophaga oryziterrae</name>
    <dbReference type="NCBI Taxonomy" id="1031224"/>
    <lineage>
        <taxon>Bacteria</taxon>
        <taxon>Pseudomonadati</taxon>
        <taxon>Bacteroidota</taxon>
        <taxon>Chitinophagia</taxon>
        <taxon>Chitinophagales</taxon>
        <taxon>Chitinophagaceae</taxon>
        <taxon>Chitinophaga</taxon>
    </lineage>
</organism>
<evidence type="ECO:0000313" key="1">
    <source>
        <dbReference type="EMBL" id="MVT40315.1"/>
    </source>
</evidence>
<sequence>MKKTGVYILLLIFILHNTALDQILKLPVLVAHYHEHQQLNGDISIMDFLCMHYWGKDIRDKDYERDMQLPYKTVDIHTITHSFIPLVRTTDIKFNDIQLEEIVYPLLKNNYMPDPALSALFRPPQA</sequence>